<keyword evidence="2" id="KW-1185">Reference proteome</keyword>
<dbReference type="AlphaFoldDB" id="A0A0V0TUU1"/>
<organism evidence="1 2">
    <name type="scientific">Trichinella murrelli</name>
    <dbReference type="NCBI Taxonomy" id="144512"/>
    <lineage>
        <taxon>Eukaryota</taxon>
        <taxon>Metazoa</taxon>
        <taxon>Ecdysozoa</taxon>
        <taxon>Nematoda</taxon>
        <taxon>Enoplea</taxon>
        <taxon>Dorylaimia</taxon>
        <taxon>Trichinellida</taxon>
        <taxon>Trichinellidae</taxon>
        <taxon>Trichinella</taxon>
    </lineage>
</organism>
<sequence length="114" mass="12406">MNFKSNHLVKNLSLCDLAFNCSTLYTIKEKKKRLQQNGCRGERGGVQPFGYNKRRSICRSTVVSESDPRANGTRCFGLLTSADTGKAASILRSHGANALALANALTEGRSIQTN</sequence>
<evidence type="ECO:0000313" key="1">
    <source>
        <dbReference type="EMBL" id="KRX42195.1"/>
    </source>
</evidence>
<comment type="caution">
    <text evidence="1">The sequence shown here is derived from an EMBL/GenBank/DDBJ whole genome shotgun (WGS) entry which is preliminary data.</text>
</comment>
<evidence type="ECO:0000313" key="2">
    <source>
        <dbReference type="Proteomes" id="UP000055048"/>
    </source>
</evidence>
<gene>
    <name evidence="1" type="ORF">T05_630</name>
</gene>
<proteinExistence type="predicted"/>
<protein>
    <submittedName>
        <fullName evidence="1">Uncharacterized protein</fullName>
    </submittedName>
</protein>
<name>A0A0V0TUU1_9BILA</name>
<reference evidence="1 2" key="1">
    <citation type="submission" date="2015-01" db="EMBL/GenBank/DDBJ databases">
        <title>Evolution of Trichinella species and genotypes.</title>
        <authorList>
            <person name="Korhonen P.K."/>
            <person name="Edoardo P."/>
            <person name="Giuseppe L.R."/>
            <person name="Gasser R.B."/>
        </authorList>
    </citation>
    <scope>NUCLEOTIDE SEQUENCE [LARGE SCALE GENOMIC DNA]</scope>
    <source>
        <strain evidence="1">ISS417</strain>
    </source>
</reference>
<dbReference type="EMBL" id="JYDJ01000150">
    <property type="protein sequence ID" value="KRX42195.1"/>
    <property type="molecule type" value="Genomic_DNA"/>
</dbReference>
<accession>A0A0V0TUU1</accession>
<dbReference type="Proteomes" id="UP000055048">
    <property type="component" value="Unassembled WGS sequence"/>
</dbReference>